<dbReference type="EMBL" id="JABBWM010000081">
    <property type="protein sequence ID" value="KAG2094038.1"/>
    <property type="molecule type" value="Genomic_DNA"/>
</dbReference>
<evidence type="ECO:0000313" key="2">
    <source>
        <dbReference type="Proteomes" id="UP000823399"/>
    </source>
</evidence>
<dbReference type="OrthoDB" id="2658038at2759"/>
<sequence length="553" mass="62487">MHPGQITIRQIGIGTTILHKPHSVMGIRQSQTRAKILLGIENTDSLMSLDCLSSVHSLEEYVPSTRKAVDHFLDDYERPTHKRHTSAFWNGKNQSLQDPIHSDLRQAQTLSFVCGFSKSSIPKKRTLVRMYAIKDLSAQEEGPLGHFSRAHEGLDIASITKPSVRAEKQMSENFLEQDKGRVKCKASDVPSGSSPLMPKRLSWSRLSVIADQIVLSLRTEVSTVQPLPSCWPFPNELVLKILEDMPTQDLRSTLFRAPKYLRCNLLNVDDRHLQALSSFIELLGSNSSLFVSIVKDGEMLGDFAPLFQSIRDSGCKSLRFLDQWASHLAYPPLTLPDFVAAPDLAITNNFHIFHANSPIFFSRSMVALTLSSLQSSSLSVLQWTVLMRDIHFPHLRFLSIDVECPATALVEFLTRHGIHQLWLYSMRPEIVSLDGMDLTQNVTTPAFPYIACALSLDRTDHLRLSFYDGSLISQSFDVSLGEYRTIPVKNLTIFLPHWYKYSDRHPLSLATSLPARREGFLRPGDMTASERQELEAAYRHPENPYCLDIGHFM</sequence>
<dbReference type="Proteomes" id="UP000823399">
    <property type="component" value="Unassembled WGS sequence"/>
</dbReference>
<evidence type="ECO:0000313" key="1">
    <source>
        <dbReference type="EMBL" id="KAG2094038.1"/>
    </source>
</evidence>
<dbReference type="AlphaFoldDB" id="A0A9P7EXQ7"/>
<dbReference type="GeneID" id="64696502"/>
<gene>
    <name evidence="1" type="ORF">F5147DRAFT_657281</name>
</gene>
<name>A0A9P7EXQ7_9AGAM</name>
<dbReference type="RefSeq" id="XP_041287404.1">
    <property type="nucleotide sequence ID" value="XM_041434243.1"/>
</dbReference>
<comment type="caution">
    <text evidence="1">The sequence shown here is derived from an EMBL/GenBank/DDBJ whole genome shotgun (WGS) entry which is preliminary data.</text>
</comment>
<protein>
    <submittedName>
        <fullName evidence="1">Uncharacterized protein</fullName>
    </submittedName>
</protein>
<reference evidence="1" key="1">
    <citation type="journal article" date="2020" name="New Phytol.">
        <title>Comparative genomics reveals dynamic genome evolution in host specialist ectomycorrhizal fungi.</title>
        <authorList>
            <person name="Lofgren L.A."/>
            <person name="Nguyen N.H."/>
            <person name="Vilgalys R."/>
            <person name="Ruytinx J."/>
            <person name="Liao H.L."/>
            <person name="Branco S."/>
            <person name="Kuo A."/>
            <person name="LaButti K."/>
            <person name="Lipzen A."/>
            <person name="Andreopoulos W."/>
            <person name="Pangilinan J."/>
            <person name="Riley R."/>
            <person name="Hundley H."/>
            <person name="Na H."/>
            <person name="Barry K."/>
            <person name="Grigoriev I.V."/>
            <person name="Stajich J.E."/>
            <person name="Kennedy P.G."/>
        </authorList>
    </citation>
    <scope>NUCLEOTIDE SEQUENCE</scope>
    <source>
        <strain evidence="1">FC423</strain>
    </source>
</reference>
<proteinExistence type="predicted"/>
<keyword evidence="2" id="KW-1185">Reference proteome</keyword>
<organism evidence="1 2">
    <name type="scientific">Suillus discolor</name>
    <dbReference type="NCBI Taxonomy" id="1912936"/>
    <lineage>
        <taxon>Eukaryota</taxon>
        <taxon>Fungi</taxon>
        <taxon>Dikarya</taxon>
        <taxon>Basidiomycota</taxon>
        <taxon>Agaricomycotina</taxon>
        <taxon>Agaricomycetes</taxon>
        <taxon>Agaricomycetidae</taxon>
        <taxon>Boletales</taxon>
        <taxon>Suillineae</taxon>
        <taxon>Suillaceae</taxon>
        <taxon>Suillus</taxon>
    </lineage>
</organism>
<accession>A0A9P7EXQ7</accession>